<dbReference type="InterPro" id="IPR003379">
    <property type="entry name" value="Carboxylase_cons_dom"/>
</dbReference>
<evidence type="ECO:0000259" key="3">
    <source>
        <dbReference type="PROSITE" id="PS50968"/>
    </source>
</evidence>
<dbReference type="CDD" id="cd07937">
    <property type="entry name" value="DRE_TIM_PC_TC_5S"/>
    <property type="match status" value="1"/>
</dbReference>
<sequence length="600" mass="64885">MTIQNKKIAITDVVLRDAHQSLFATRLRLDDMLPIAAELDKIGYWSLEAWGGATFDSCIRFLGEDPWVRLRELKKAIPNTPLQMLLRGQNLLGYRHYADDVVDRFVERCVKNGMDVFRVFDALNDPRNMQAALQAVKKHGGHAQGTLSYTTSPVHTLQTWLDVTEQLLEIGVDSLVIKDMSGILTPMAAYELVGEIKKRYDVELHLHCHSTTGMAEMALLKAIEAGVDGVDTSISSMSGTYGHPATESIVATLQGTPYDTGLNIPQLEKISAYFRDVRKKYAKFEGQLRGVDSRILVAQVPGGMLTNLESQLKQQNASDKLDIVLQEIPRVREDLGNIPLVTPTSQIVGTQAVMNVLMGERYKTIAKETAGILKGEYGRTPAPVNKALQDRVLEGAAPITDRPANHIAPEIDKLVAEVTAQAKEKGITLSENAIDDVLIVALFQQVGWKFLENRNNPAAFEPAPTAESAKPAPVAAPKAQPQSGPAVYTVELEGKAFVVKVSEGGDITNIAPTAPAAAPQVAAPVTASANAEPVKAPMAGNILKVEVTEGQQVAEGDMLLILEAMKMETQICAPKAGKVQGVAVKQGDVVAVDQVLMNLA</sequence>
<dbReference type="Pfam" id="PF00364">
    <property type="entry name" value="Biotin_lipoyl"/>
    <property type="match status" value="1"/>
</dbReference>
<keyword evidence="1" id="KW-0092">Biotin</keyword>
<dbReference type="RefSeq" id="WP_005608604.1">
    <property type="nucleotide sequence ID" value="NZ_ADOG01000023.1"/>
</dbReference>
<dbReference type="SUPFAM" id="SSF51230">
    <property type="entry name" value="Single hybrid motif"/>
    <property type="match status" value="1"/>
</dbReference>
<dbReference type="InterPro" id="IPR013785">
    <property type="entry name" value="Aldolase_TIM"/>
</dbReference>
<gene>
    <name evidence="5" type="ORF">appser6_15280</name>
</gene>
<feature type="domain" description="Lipoyl-binding" evidence="3">
    <location>
        <begin position="522"/>
        <end position="600"/>
    </location>
</feature>
<evidence type="ECO:0000313" key="5">
    <source>
        <dbReference type="EMBL" id="EFM91506.1"/>
    </source>
</evidence>
<dbReference type="InterPro" id="IPR000891">
    <property type="entry name" value="PYR_CT"/>
</dbReference>
<dbReference type="PANTHER" id="PTHR43778:SF2">
    <property type="entry name" value="PYRUVATE CARBOXYLASE, MITOCHONDRIAL"/>
    <property type="match status" value="1"/>
</dbReference>
<evidence type="ECO:0000256" key="2">
    <source>
        <dbReference type="SAM" id="MobiDB-lite"/>
    </source>
</evidence>
<comment type="caution">
    <text evidence="5">The sequence shown here is derived from an EMBL/GenBank/DDBJ whole genome shotgun (WGS) entry which is preliminary data.</text>
</comment>
<dbReference type="PROSITE" id="PS50991">
    <property type="entry name" value="PYR_CT"/>
    <property type="match status" value="1"/>
</dbReference>
<dbReference type="EMBL" id="ADOG01000023">
    <property type="protein sequence ID" value="EFM91506.1"/>
    <property type="molecule type" value="Genomic_DNA"/>
</dbReference>
<dbReference type="GO" id="GO:0005737">
    <property type="term" value="C:cytoplasm"/>
    <property type="evidence" value="ECO:0007669"/>
    <property type="project" value="TreeGrafter"/>
</dbReference>
<accession>A0A828PZU0</accession>
<dbReference type="Pfam" id="PF02436">
    <property type="entry name" value="PYC_OADA"/>
    <property type="match status" value="1"/>
</dbReference>
<dbReference type="InterPro" id="IPR000089">
    <property type="entry name" value="Biotin_lipoyl"/>
</dbReference>
<dbReference type="GO" id="GO:0006094">
    <property type="term" value="P:gluconeogenesis"/>
    <property type="evidence" value="ECO:0007669"/>
    <property type="project" value="TreeGrafter"/>
</dbReference>
<dbReference type="AlphaFoldDB" id="A0A828PZU0"/>
<feature type="region of interest" description="Disordered" evidence="2">
    <location>
        <begin position="461"/>
        <end position="482"/>
    </location>
</feature>
<feature type="compositionally biased region" description="Low complexity" evidence="2">
    <location>
        <begin position="469"/>
        <end position="482"/>
    </location>
</feature>
<dbReference type="Proteomes" id="UP000005341">
    <property type="component" value="Unassembled WGS sequence"/>
</dbReference>
<name>A0A828PZU0_ACTPL</name>
<dbReference type="Gene3D" id="3.20.20.70">
    <property type="entry name" value="Aldolase class I"/>
    <property type="match status" value="1"/>
</dbReference>
<dbReference type="GO" id="GO:0004736">
    <property type="term" value="F:pyruvate carboxylase activity"/>
    <property type="evidence" value="ECO:0007669"/>
    <property type="project" value="UniProtKB-ARBA"/>
</dbReference>
<dbReference type="NCBIfam" id="TIGR01108">
    <property type="entry name" value="oadA"/>
    <property type="match status" value="1"/>
</dbReference>
<feature type="domain" description="Pyruvate carboxyltransferase" evidence="4">
    <location>
        <begin position="8"/>
        <end position="268"/>
    </location>
</feature>
<dbReference type="Pfam" id="PF00682">
    <property type="entry name" value="HMGL-like"/>
    <property type="match status" value="1"/>
</dbReference>
<dbReference type="InterPro" id="IPR011053">
    <property type="entry name" value="Single_hybrid_motif"/>
</dbReference>
<dbReference type="SUPFAM" id="SSF51569">
    <property type="entry name" value="Aldolase"/>
    <property type="match status" value="1"/>
</dbReference>
<dbReference type="InterPro" id="IPR005776">
    <property type="entry name" value="OadA"/>
</dbReference>
<dbReference type="PROSITE" id="PS00188">
    <property type="entry name" value="BIOTIN"/>
    <property type="match status" value="1"/>
</dbReference>
<dbReference type="InterPro" id="IPR001882">
    <property type="entry name" value="Biotin_BS"/>
</dbReference>
<dbReference type="NCBIfam" id="NF010643">
    <property type="entry name" value="PRK14040.1"/>
    <property type="match status" value="1"/>
</dbReference>
<reference evidence="5 6" key="1">
    <citation type="journal article" date="2010" name="J. Bacteriol.">
        <title>Comparative genomic characterization of Actinobacillus pleuropneumoniae.</title>
        <authorList>
            <person name="Xu Z."/>
            <person name="Chen X."/>
            <person name="Li L."/>
            <person name="Li T."/>
            <person name="Wang S."/>
            <person name="Chen H."/>
            <person name="Zhou R."/>
        </authorList>
    </citation>
    <scope>NUCLEOTIDE SEQUENCE [LARGE SCALE GENOMIC DNA]</scope>
    <source>
        <strain evidence="5 6">Femo</strain>
    </source>
</reference>
<dbReference type="SUPFAM" id="SSF89000">
    <property type="entry name" value="post-HMGL domain-like"/>
    <property type="match status" value="1"/>
</dbReference>
<dbReference type="GO" id="GO:0006814">
    <property type="term" value="P:sodium ion transport"/>
    <property type="evidence" value="ECO:0007669"/>
    <property type="project" value="InterPro"/>
</dbReference>
<dbReference type="InterPro" id="IPR055268">
    <property type="entry name" value="PCB-like"/>
</dbReference>
<proteinExistence type="predicted"/>
<dbReference type="GO" id="GO:0008948">
    <property type="term" value="F:oxaloacetate decarboxylase activity"/>
    <property type="evidence" value="ECO:0007669"/>
    <property type="project" value="InterPro"/>
</dbReference>
<dbReference type="NCBIfam" id="NF006761">
    <property type="entry name" value="PRK09282.1"/>
    <property type="match status" value="1"/>
</dbReference>
<dbReference type="PANTHER" id="PTHR43778">
    <property type="entry name" value="PYRUVATE CARBOXYLASE"/>
    <property type="match status" value="1"/>
</dbReference>
<organism evidence="5 6">
    <name type="scientific">Actinobacillus pleuropneumoniae serovar 6 str. Femo</name>
    <dbReference type="NCBI Taxonomy" id="754256"/>
    <lineage>
        <taxon>Bacteria</taxon>
        <taxon>Pseudomonadati</taxon>
        <taxon>Pseudomonadota</taxon>
        <taxon>Gammaproteobacteria</taxon>
        <taxon>Pasteurellales</taxon>
        <taxon>Pasteurellaceae</taxon>
        <taxon>Actinobacillus</taxon>
    </lineage>
</organism>
<dbReference type="FunFam" id="2.40.50.100:FF:000003">
    <property type="entry name" value="Acetyl-CoA carboxylase biotin carboxyl carrier protein"/>
    <property type="match status" value="1"/>
</dbReference>
<evidence type="ECO:0000259" key="4">
    <source>
        <dbReference type="PROSITE" id="PS50991"/>
    </source>
</evidence>
<evidence type="ECO:0000256" key="1">
    <source>
        <dbReference type="ARBA" id="ARBA00023267"/>
    </source>
</evidence>
<dbReference type="PROSITE" id="PS50968">
    <property type="entry name" value="BIOTINYL_LIPOYL"/>
    <property type="match status" value="1"/>
</dbReference>
<dbReference type="Gene3D" id="2.40.50.100">
    <property type="match status" value="1"/>
</dbReference>
<evidence type="ECO:0000313" key="6">
    <source>
        <dbReference type="Proteomes" id="UP000005341"/>
    </source>
</evidence>
<protein>
    <submittedName>
        <fullName evidence="5">Oxaloacetate decarboxylase alpha chain</fullName>
    </submittedName>
</protein>
<dbReference type="CDD" id="cd06850">
    <property type="entry name" value="biotinyl_domain"/>
    <property type="match status" value="1"/>
</dbReference>